<evidence type="ECO:0000313" key="2">
    <source>
        <dbReference type="Proteomes" id="UP001549104"/>
    </source>
</evidence>
<keyword evidence="1" id="KW-0436">Ligase</keyword>
<dbReference type="EMBL" id="JBEPME010000005">
    <property type="protein sequence ID" value="MET3658131.1"/>
    <property type="molecule type" value="Genomic_DNA"/>
</dbReference>
<sequence length="100" mass="11360">MTQIMKASDIKELTELGKSEFETNVLEGPMFKHVVSSIEEAASNGYSAWSINNVPFEDIRGLKIIQTELQEAGYGCEINMKNEFNVFGMKFATRKFKVSW</sequence>
<protein>
    <submittedName>
        <fullName evidence="1">Diphthamide synthase (EF-2-diphthine--ammonia ligase)</fullName>
    </submittedName>
</protein>
<dbReference type="Proteomes" id="UP001549104">
    <property type="component" value="Unassembled WGS sequence"/>
</dbReference>
<dbReference type="RefSeq" id="WP_354313813.1">
    <property type="nucleotide sequence ID" value="NZ_JBEPME010000005.1"/>
</dbReference>
<reference evidence="1 2" key="1">
    <citation type="submission" date="2024-06" db="EMBL/GenBank/DDBJ databases">
        <title>Sorghum-associated microbial communities from plants grown in Nebraska, USA.</title>
        <authorList>
            <person name="Schachtman D."/>
        </authorList>
    </citation>
    <scope>NUCLEOTIDE SEQUENCE [LARGE SCALE GENOMIC DNA]</scope>
    <source>
        <strain evidence="1 2">1288</strain>
    </source>
</reference>
<accession>A0ABV2KAP5</accession>
<proteinExistence type="predicted"/>
<dbReference type="GO" id="GO:0016874">
    <property type="term" value="F:ligase activity"/>
    <property type="evidence" value="ECO:0007669"/>
    <property type="project" value="UniProtKB-KW"/>
</dbReference>
<keyword evidence="2" id="KW-1185">Reference proteome</keyword>
<organism evidence="1 2">
    <name type="scientific">Sporosarcina psychrophila</name>
    <name type="common">Bacillus psychrophilus</name>
    <dbReference type="NCBI Taxonomy" id="1476"/>
    <lineage>
        <taxon>Bacteria</taxon>
        <taxon>Bacillati</taxon>
        <taxon>Bacillota</taxon>
        <taxon>Bacilli</taxon>
        <taxon>Bacillales</taxon>
        <taxon>Caryophanaceae</taxon>
        <taxon>Sporosarcina</taxon>
    </lineage>
</organism>
<gene>
    <name evidence="1" type="ORF">ABIC55_003248</name>
</gene>
<evidence type="ECO:0000313" key="1">
    <source>
        <dbReference type="EMBL" id="MET3658131.1"/>
    </source>
</evidence>
<name>A0ABV2KAP5_SPOPS</name>
<comment type="caution">
    <text evidence="1">The sequence shown here is derived from an EMBL/GenBank/DDBJ whole genome shotgun (WGS) entry which is preliminary data.</text>
</comment>